<proteinExistence type="predicted"/>
<dbReference type="Proteomes" id="UP000051638">
    <property type="component" value="Unassembled WGS sequence"/>
</dbReference>
<dbReference type="AlphaFoldDB" id="A0A0R2CMM7"/>
<dbReference type="Pfam" id="PF00324">
    <property type="entry name" value="AA_permease"/>
    <property type="match status" value="1"/>
</dbReference>
<feature type="transmembrane region" description="Helical" evidence="8">
    <location>
        <begin position="52"/>
        <end position="71"/>
    </location>
</feature>
<dbReference type="PROSITE" id="PS00218">
    <property type="entry name" value="AMINO_ACID_PERMEASE_1"/>
    <property type="match status" value="1"/>
</dbReference>
<gene>
    <name evidence="10" type="ORF">FC24_GL000879</name>
</gene>
<dbReference type="GO" id="GO:0005886">
    <property type="term" value="C:plasma membrane"/>
    <property type="evidence" value="ECO:0007669"/>
    <property type="project" value="UniProtKB-SubCell"/>
</dbReference>
<keyword evidence="5" id="KW-0029">Amino-acid transport</keyword>
<dbReference type="InterPro" id="IPR004840">
    <property type="entry name" value="Amino_acid_permease_CS"/>
</dbReference>
<keyword evidence="2" id="KW-0813">Transport</keyword>
<evidence type="ECO:0000256" key="6">
    <source>
        <dbReference type="ARBA" id="ARBA00022989"/>
    </source>
</evidence>
<accession>A0A0R2CMM7</accession>
<evidence type="ECO:0000256" key="1">
    <source>
        <dbReference type="ARBA" id="ARBA00004651"/>
    </source>
</evidence>
<feature type="transmembrane region" description="Helical" evidence="8">
    <location>
        <begin position="367"/>
        <end position="387"/>
    </location>
</feature>
<feature type="transmembrane region" description="Helical" evidence="8">
    <location>
        <begin position="204"/>
        <end position="226"/>
    </location>
</feature>
<evidence type="ECO:0000259" key="9">
    <source>
        <dbReference type="Pfam" id="PF00324"/>
    </source>
</evidence>
<dbReference type="EMBL" id="AYYI01000105">
    <property type="protein sequence ID" value="KRM92863.1"/>
    <property type="molecule type" value="Genomic_DNA"/>
</dbReference>
<keyword evidence="4 8" id="KW-0812">Transmembrane</keyword>
<dbReference type="GO" id="GO:0006865">
    <property type="term" value="P:amino acid transport"/>
    <property type="evidence" value="ECO:0007669"/>
    <property type="project" value="UniProtKB-KW"/>
</dbReference>
<keyword evidence="6 8" id="KW-1133">Transmembrane helix</keyword>
<feature type="transmembrane region" description="Helical" evidence="8">
    <location>
        <begin position="289"/>
        <end position="311"/>
    </location>
</feature>
<feature type="domain" description="Amino acid permease/ SLC12A" evidence="9">
    <location>
        <begin position="24"/>
        <end position="448"/>
    </location>
</feature>
<dbReference type="PANTHER" id="PTHR43495">
    <property type="entry name" value="GABA PERMEASE"/>
    <property type="match status" value="1"/>
</dbReference>
<evidence type="ECO:0000256" key="5">
    <source>
        <dbReference type="ARBA" id="ARBA00022970"/>
    </source>
</evidence>
<keyword evidence="7 8" id="KW-0472">Membrane</keyword>
<evidence type="ECO:0000256" key="3">
    <source>
        <dbReference type="ARBA" id="ARBA00022475"/>
    </source>
</evidence>
<dbReference type="FunFam" id="1.20.1740.10:FF:000001">
    <property type="entry name" value="Amino acid permease"/>
    <property type="match status" value="1"/>
</dbReference>
<feature type="transmembrane region" description="Helical" evidence="8">
    <location>
        <begin position="162"/>
        <end position="184"/>
    </location>
</feature>
<evidence type="ECO:0000256" key="4">
    <source>
        <dbReference type="ARBA" id="ARBA00022692"/>
    </source>
</evidence>
<keyword evidence="3" id="KW-1003">Cell membrane</keyword>
<dbReference type="PIRSF" id="PIRSF006060">
    <property type="entry name" value="AA_transporter"/>
    <property type="match status" value="1"/>
</dbReference>
<name>A0A0R2CMM7_9LACO</name>
<evidence type="ECO:0000256" key="7">
    <source>
        <dbReference type="ARBA" id="ARBA00023136"/>
    </source>
</evidence>
<dbReference type="InterPro" id="IPR004841">
    <property type="entry name" value="AA-permease/SLC12A_dom"/>
</dbReference>
<feature type="transmembrane region" description="Helical" evidence="8">
    <location>
        <begin position="133"/>
        <end position="155"/>
    </location>
</feature>
<reference evidence="10 11" key="1">
    <citation type="journal article" date="2015" name="Genome Announc.">
        <title>Expanding the biotechnology potential of lactobacilli through comparative genomics of 213 strains and associated genera.</title>
        <authorList>
            <person name="Sun Z."/>
            <person name="Harris H.M."/>
            <person name="McCann A."/>
            <person name="Guo C."/>
            <person name="Argimon S."/>
            <person name="Zhang W."/>
            <person name="Yang X."/>
            <person name="Jeffery I.B."/>
            <person name="Cooney J.C."/>
            <person name="Kagawa T.F."/>
            <person name="Liu W."/>
            <person name="Song Y."/>
            <person name="Salvetti E."/>
            <person name="Wrobel A."/>
            <person name="Rasinkangas P."/>
            <person name="Parkhill J."/>
            <person name="Rea M.C."/>
            <person name="O'Sullivan O."/>
            <person name="Ritari J."/>
            <person name="Douillard F.P."/>
            <person name="Paul Ross R."/>
            <person name="Yang R."/>
            <person name="Briner A.E."/>
            <person name="Felis G.E."/>
            <person name="de Vos W.M."/>
            <person name="Barrangou R."/>
            <person name="Klaenhammer T.R."/>
            <person name="Caufield P.W."/>
            <person name="Cui Y."/>
            <person name="Zhang H."/>
            <person name="O'Toole P.W."/>
        </authorList>
    </citation>
    <scope>NUCLEOTIDE SEQUENCE [LARGE SCALE GENOMIC DNA]</scope>
    <source>
        <strain evidence="10 11">DSM 20253</strain>
    </source>
</reference>
<dbReference type="Gene3D" id="1.20.1740.10">
    <property type="entry name" value="Amino acid/polyamine transporter I"/>
    <property type="match status" value="1"/>
</dbReference>
<feature type="transmembrane region" description="Helical" evidence="8">
    <location>
        <begin position="247"/>
        <end position="269"/>
    </location>
</feature>
<evidence type="ECO:0000313" key="10">
    <source>
        <dbReference type="EMBL" id="KRM92863.1"/>
    </source>
</evidence>
<feature type="transmembrane region" description="Helical" evidence="8">
    <location>
        <begin position="27"/>
        <end position="46"/>
    </location>
</feature>
<keyword evidence="11" id="KW-1185">Reference proteome</keyword>
<dbReference type="STRING" id="1423796.FC24_GL000879"/>
<feature type="transmembrane region" description="Helical" evidence="8">
    <location>
        <begin position="432"/>
        <end position="449"/>
    </location>
</feature>
<dbReference type="GO" id="GO:0055085">
    <property type="term" value="P:transmembrane transport"/>
    <property type="evidence" value="ECO:0007669"/>
    <property type="project" value="InterPro"/>
</dbReference>
<evidence type="ECO:0000256" key="2">
    <source>
        <dbReference type="ARBA" id="ARBA00022448"/>
    </source>
</evidence>
<comment type="caution">
    <text evidence="10">The sequence shown here is derived from an EMBL/GenBank/DDBJ whole genome shotgun (WGS) entry which is preliminary data.</text>
</comment>
<feature type="transmembrane region" description="Helical" evidence="8">
    <location>
        <begin position="407"/>
        <end position="426"/>
    </location>
</feature>
<dbReference type="PATRIC" id="fig|1423796.3.peg.900"/>
<comment type="subcellular location">
    <subcellularLocation>
        <location evidence="1">Cell membrane</location>
        <topology evidence="1">Multi-pass membrane protein</topology>
    </subcellularLocation>
</comment>
<dbReference type="PANTHER" id="PTHR43495:SF2">
    <property type="entry name" value="D-SERINE_D-ALANINE_GLYCINE TRANSPORTER"/>
    <property type="match status" value="1"/>
</dbReference>
<feature type="transmembrane region" description="Helical" evidence="8">
    <location>
        <begin position="102"/>
        <end position="127"/>
    </location>
</feature>
<organism evidence="10 11">
    <name type="scientific">Loigolactobacillus rennini DSM 20253</name>
    <dbReference type="NCBI Taxonomy" id="1423796"/>
    <lineage>
        <taxon>Bacteria</taxon>
        <taxon>Bacillati</taxon>
        <taxon>Bacillota</taxon>
        <taxon>Bacilli</taxon>
        <taxon>Lactobacillales</taxon>
        <taxon>Lactobacillaceae</taxon>
        <taxon>Loigolactobacillus</taxon>
    </lineage>
</organism>
<evidence type="ECO:0000313" key="11">
    <source>
        <dbReference type="Proteomes" id="UP000051638"/>
    </source>
</evidence>
<feature type="transmembrane region" description="Helical" evidence="8">
    <location>
        <begin position="340"/>
        <end position="361"/>
    </location>
</feature>
<protein>
    <submittedName>
        <fullName evidence="10">Amino acid transport protein</fullName>
    </submittedName>
</protein>
<evidence type="ECO:0000256" key="8">
    <source>
        <dbReference type="SAM" id="Phobius"/>
    </source>
</evidence>
<sequence length="454" mass="50072">MEAVMANHKVKQTPSLARHLKSRHVQLIALGGTIGTGLFLGAGKAIHLAGPAIIWAYLLTGVMCFLLMRALGELLLSDLSALSFVDFITRYLGQRLGTVAGWIYWLCWITIAMTEITAIGVYMRFWFPALPQWLPGLLFLVLLLGLNLFTVGAFGEVEFWFALIKIIAILALIGTGIFMLSVHFKTSSGHATLTNLMIGGLFPTGIKGFILSFQMVVFSFVGIEMVGLTAAETQQPDRVLPKAINDIPLRIILFYVGALTVMMAIYPWHQLSTAQSPFVQVFENIGIRAAAGIVNFVVLTAAASACNSALYSTGRMLFSLMSSAEHPHMRWLSRLSKNHVPVFALLFSTLVIASAVLLNLWLPDIVFTFISSVATTCFLFIWALIILAHLKYKKTPAARTTHFATPLFPWGDYFVLAFLGFATLVLCLNQATFYALMIALVCIGGLYFWQVWRG</sequence>